<dbReference type="InterPro" id="IPR012337">
    <property type="entry name" value="RNaseH-like_sf"/>
</dbReference>
<keyword evidence="5" id="KW-0255">Endonuclease</keyword>
<dbReference type="GO" id="GO:0016787">
    <property type="term" value="F:hydrolase activity"/>
    <property type="evidence" value="ECO:0007669"/>
    <property type="project" value="UniProtKB-KW"/>
</dbReference>
<keyword evidence="11" id="KW-0234">DNA repair</keyword>
<evidence type="ECO:0000256" key="9">
    <source>
        <dbReference type="ARBA" id="ARBA00023125"/>
    </source>
</evidence>
<dbReference type="GO" id="GO:0006281">
    <property type="term" value="P:DNA repair"/>
    <property type="evidence" value="ECO:0007669"/>
    <property type="project" value="UniProtKB-KW"/>
</dbReference>
<evidence type="ECO:0000313" key="12">
    <source>
        <dbReference type="EMBL" id="AYP68278.1"/>
    </source>
</evidence>
<evidence type="ECO:0000256" key="2">
    <source>
        <dbReference type="ARBA" id="ARBA00022490"/>
    </source>
</evidence>
<evidence type="ECO:0000256" key="7">
    <source>
        <dbReference type="ARBA" id="ARBA00022801"/>
    </source>
</evidence>
<evidence type="ECO:0000256" key="1">
    <source>
        <dbReference type="ARBA" id="ARBA00009518"/>
    </source>
</evidence>
<keyword evidence="7" id="KW-0378">Hydrolase</keyword>
<evidence type="ECO:0000256" key="5">
    <source>
        <dbReference type="ARBA" id="ARBA00022759"/>
    </source>
</evidence>
<dbReference type="EMBL" id="MH884508">
    <property type="protein sequence ID" value="AYP68278.1"/>
    <property type="molecule type" value="Genomic_DNA"/>
</dbReference>
<protein>
    <submittedName>
        <fullName evidence="12">Holliday junction resolvase</fullName>
    </submittedName>
</protein>
<dbReference type="Pfam" id="PF02075">
    <property type="entry name" value="RuvC"/>
    <property type="match status" value="1"/>
</dbReference>
<keyword evidence="4" id="KW-0479">Metal-binding</keyword>
<accession>A0A3G3BVJ8</accession>
<evidence type="ECO:0000256" key="3">
    <source>
        <dbReference type="ARBA" id="ARBA00022722"/>
    </source>
</evidence>
<sequence>MSKKYIWALDISLKNTGIAIYDLEKGEFVYISSFSTEKIRATKEYKGLYVNGVKLKKIVDWLKEIMKVFPPKHIAIERGFSRFNTETQVLFRCHGVINCLLWQVPQEYYTPKTIKAEILHGDASKDDVRKQILSVYPNLEITNEDESDAVAILLTYLIKEGLIKYEKPEKPIKKKKKKVVKDVVESEDGEVEIDEKTLNLVKAMKDN</sequence>
<dbReference type="PANTHER" id="PTHR30194">
    <property type="entry name" value="CROSSOVER JUNCTION ENDODEOXYRIBONUCLEASE RUVC"/>
    <property type="match status" value="1"/>
</dbReference>
<dbReference type="Gene3D" id="3.30.420.10">
    <property type="entry name" value="Ribonuclease H-like superfamily/Ribonuclease H"/>
    <property type="match status" value="1"/>
</dbReference>
<comment type="similarity">
    <text evidence="1">Belongs to the RuvC family.</text>
</comment>
<evidence type="ECO:0000256" key="10">
    <source>
        <dbReference type="ARBA" id="ARBA00023172"/>
    </source>
</evidence>
<dbReference type="SUPFAM" id="SSF53098">
    <property type="entry name" value="Ribonuclease H-like"/>
    <property type="match status" value="1"/>
</dbReference>
<evidence type="ECO:0000256" key="6">
    <source>
        <dbReference type="ARBA" id="ARBA00022763"/>
    </source>
</evidence>
<reference evidence="12 13" key="1">
    <citation type="submission" date="2018-09" db="EMBL/GenBank/DDBJ databases">
        <title>Comparative Genomic Analysis of Eight Novel Haloalkaliphilic Bacteriophages from Lake Elmenteita, Kenya.</title>
        <authorList>
            <person name="Akhwale J.K."/>
        </authorList>
    </citation>
    <scope>NUCLEOTIDE SEQUENCE [LARGE SCALE GENOMIC DNA]</scope>
</reference>
<evidence type="ECO:0000256" key="11">
    <source>
        <dbReference type="ARBA" id="ARBA00023204"/>
    </source>
</evidence>
<keyword evidence="2" id="KW-0963">Cytoplasm</keyword>
<dbReference type="PANTHER" id="PTHR30194:SF3">
    <property type="entry name" value="CROSSOVER JUNCTION ENDODEOXYRIBONUCLEASE RUVC"/>
    <property type="match status" value="1"/>
</dbReference>
<keyword evidence="8" id="KW-0460">Magnesium</keyword>
<dbReference type="GO" id="GO:0006310">
    <property type="term" value="P:DNA recombination"/>
    <property type="evidence" value="ECO:0007669"/>
    <property type="project" value="UniProtKB-KW"/>
</dbReference>
<keyword evidence="6" id="KW-0227">DNA damage</keyword>
<proteinExistence type="inferred from homology"/>
<keyword evidence="9" id="KW-0238">DNA-binding</keyword>
<organism evidence="12 13">
    <name type="scientific">Bacillus phage vB_BcoS-136</name>
    <dbReference type="NCBI Taxonomy" id="2419619"/>
    <lineage>
        <taxon>Viruses</taxon>
        <taxon>Duplodnaviria</taxon>
        <taxon>Heunggongvirae</taxon>
        <taxon>Uroviricota</taxon>
        <taxon>Caudoviricetes</taxon>
        <taxon>Heleneionescovirinae</taxon>
        <taxon>Kenyattavirus</taxon>
        <taxon>Kenyattavirus kv136</taxon>
    </lineage>
</organism>
<keyword evidence="10" id="KW-0233">DNA recombination</keyword>
<evidence type="ECO:0000256" key="8">
    <source>
        <dbReference type="ARBA" id="ARBA00022842"/>
    </source>
</evidence>
<keyword evidence="3" id="KW-0540">Nuclease</keyword>
<dbReference type="InterPro" id="IPR002176">
    <property type="entry name" value="X-over_junc_endoDNase_RuvC"/>
</dbReference>
<dbReference type="InterPro" id="IPR036397">
    <property type="entry name" value="RNaseH_sf"/>
</dbReference>
<dbReference type="GO" id="GO:0046872">
    <property type="term" value="F:metal ion binding"/>
    <property type="evidence" value="ECO:0007669"/>
    <property type="project" value="UniProtKB-KW"/>
</dbReference>
<dbReference type="Proteomes" id="UP000274199">
    <property type="component" value="Segment"/>
</dbReference>
<gene>
    <name evidence="12" type="ORF">vBBcoS136_00164</name>
</gene>
<dbReference type="GO" id="GO:0004520">
    <property type="term" value="F:DNA endonuclease activity"/>
    <property type="evidence" value="ECO:0007669"/>
    <property type="project" value="InterPro"/>
</dbReference>
<keyword evidence="13" id="KW-1185">Reference proteome</keyword>
<name>A0A3G3BVJ8_9CAUD</name>
<evidence type="ECO:0000313" key="13">
    <source>
        <dbReference type="Proteomes" id="UP000274199"/>
    </source>
</evidence>
<evidence type="ECO:0000256" key="4">
    <source>
        <dbReference type="ARBA" id="ARBA00022723"/>
    </source>
</evidence>
<dbReference type="GO" id="GO:0003677">
    <property type="term" value="F:DNA binding"/>
    <property type="evidence" value="ECO:0007669"/>
    <property type="project" value="UniProtKB-KW"/>
</dbReference>